<feature type="compositionally biased region" description="Basic and acidic residues" evidence="1">
    <location>
        <begin position="997"/>
        <end position="1006"/>
    </location>
</feature>
<evidence type="ECO:0000256" key="1">
    <source>
        <dbReference type="SAM" id="MobiDB-lite"/>
    </source>
</evidence>
<feature type="region of interest" description="Disordered" evidence="1">
    <location>
        <begin position="1150"/>
        <end position="1207"/>
    </location>
</feature>
<reference evidence="3" key="1">
    <citation type="submission" date="2022-11" db="UniProtKB">
        <authorList>
            <consortium name="WormBaseParasite"/>
        </authorList>
    </citation>
    <scope>IDENTIFICATION</scope>
</reference>
<name>A0A915PFE8_9BILA</name>
<feature type="compositionally biased region" description="Polar residues" evidence="1">
    <location>
        <begin position="1058"/>
        <end position="1067"/>
    </location>
</feature>
<dbReference type="Proteomes" id="UP000887581">
    <property type="component" value="Unplaced"/>
</dbReference>
<feature type="compositionally biased region" description="Polar residues" evidence="1">
    <location>
        <begin position="908"/>
        <end position="922"/>
    </location>
</feature>
<sequence length="1364" mass="154162">MTDPVNEGNSYERSQQEMETGEVEIVDSGQVIDELDEALMQIGDSTGSEHHGEYDQRIHNQGKQGSAVQQDVGLHMSVSEEVIVETEESHPAMSPTPGSDVGDMEECINDEDGLYSDDEDHSDMFADREVDQVIRDPVTGEENLNILEAVMTDPVNEGNSYERSQQEMETGEVEIVDSGQVIDELDEALMQIGDSTGSEHHGEYDQRIHNQGKQGSAVQQDVGLHMSVSEEVIVETEESHPAMSPTPGSDVGDMEECINDEDGLYSDDEDHSDMFADREVDQVIRDPVTGEISLTMDLEDLVSRTITFDNGERIILCFSKRCRPQIAWNGHLYVAASDLSEVSYTKWRCVNEGCPGALRTSPGLTELRSSGQHHLTTCKPDDLRVRLRIVIYDLRLMAEFTDDPLEDLYSHFVEKLAAENPDVLALFPPLDTLVKRLTKHREYKIYRRRFEYEKIMAERRRSLHSKDCAPAMLRRMRPFPPSVCIECGISIVTDADTTSQENFVDHVSQDHQREATCQYYSFPGVHLFEQWMRELQQRSRYKIRRFSMHNESLFFLCAADDRWCRAYGVNSDGLHCTAFVRVYDYRRVSRQETRVLRIQYCLDHNFHSDEDATVDAPFTPEIFMHEVEERRLRTAGMVKSHAQRARLLRRRGEIGSEIMSENGGVWSEEGVRDDDPNLQELDAYTSDPSKRISQIRNDDSTSVVGFAEGPDTEHDAPEDAAGGDGERNIDYGIEGSEEGVGQEEQVGDNGVLKHKRANLQRPRFIGRAIKSDYDEKREVANLVEQCNRRVSESRSVRSIESKDMPGSGGPGQPHYVTHRSNFSSYTLYNLVMQIELQCELFKERAQSLKHIVAAKKYLKYLTSLCDSIAADPECNKPAEELAAEIFDLKEVVNSGIVVTKQTSLLPTLSFGSGDESGSSVQQRDGKSESETQPLIFLPVVPARSTPEELGWDFPNSFSNRLHCEKMAVEEEVEMDVTEQSEITSVQPNLRRSKRGRGKEETDTPFEVKKGRGKAPLIAIPKAETSAREPYQTRRSRGVLKPNTKGVFDKTTYVGGTETQNFQATSATEGDDSAKSPELRGSYTLRRIPFSGQNSKLKLAGRTMQLGAESEELTGKPMTLRTAAGNLVTVMRRFDGRLIMVSPRVVIQKESKNPVADETQRETRSRSARNTAFGKKAPKPEQVKEDEEEEGKEIKSQRTTRSSERRSVYSKYLKKDKDRRGDYFNIHFVLCAIFTAEKKRNPTALLKNIFIPDEKSANSSLLEKEKEREMECEKTNYEEAESSRQEAMYETESSPKKFTRKQLSENDVIVMDDETFSAVVKDMSMGSPSEYGDGSEGRRNRKKKEEEPAGSVDVVRSNKGEESKK</sequence>
<evidence type="ECO:0000313" key="3">
    <source>
        <dbReference type="WBParaSite" id="sdigi.contig14.g1401.t1"/>
    </source>
</evidence>
<feature type="region of interest" description="Disordered" evidence="1">
    <location>
        <begin position="1259"/>
        <end position="1300"/>
    </location>
</feature>
<feature type="region of interest" description="Disordered" evidence="1">
    <location>
        <begin position="974"/>
        <end position="1006"/>
    </location>
</feature>
<feature type="region of interest" description="Disordered" evidence="1">
    <location>
        <begin position="1058"/>
        <end position="1077"/>
    </location>
</feature>
<feature type="compositionally biased region" description="Basic and acidic residues" evidence="1">
    <location>
        <begin position="1191"/>
        <end position="1207"/>
    </location>
</feature>
<organism evidence="2 3">
    <name type="scientific">Setaria digitata</name>
    <dbReference type="NCBI Taxonomy" id="48799"/>
    <lineage>
        <taxon>Eukaryota</taxon>
        <taxon>Metazoa</taxon>
        <taxon>Ecdysozoa</taxon>
        <taxon>Nematoda</taxon>
        <taxon>Chromadorea</taxon>
        <taxon>Rhabditida</taxon>
        <taxon>Spirurina</taxon>
        <taxon>Spiruromorpha</taxon>
        <taxon>Filarioidea</taxon>
        <taxon>Setariidae</taxon>
        <taxon>Setaria</taxon>
    </lineage>
</organism>
<feature type="region of interest" description="Disordered" evidence="1">
    <location>
        <begin position="1318"/>
        <end position="1364"/>
    </location>
</feature>
<feature type="region of interest" description="Disordered" evidence="1">
    <location>
        <begin position="908"/>
        <end position="932"/>
    </location>
</feature>
<accession>A0A915PFE8</accession>
<dbReference type="WBParaSite" id="sdigi.contig14.g1401.t1">
    <property type="protein sequence ID" value="sdigi.contig14.g1401.t1"/>
    <property type="gene ID" value="sdigi.contig14.g1401"/>
</dbReference>
<feature type="compositionally biased region" description="Basic and acidic residues" evidence="1">
    <location>
        <begin position="1334"/>
        <end position="1346"/>
    </location>
</feature>
<feature type="region of interest" description="Disordered" evidence="1">
    <location>
        <begin position="1"/>
        <end position="23"/>
    </location>
</feature>
<feature type="compositionally biased region" description="Basic and acidic residues" evidence="1">
    <location>
        <begin position="793"/>
        <end position="803"/>
    </location>
</feature>
<proteinExistence type="predicted"/>
<feature type="compositionally biased region" description="Polar residues" evidence="1">
    <location>
        <begin position="979"/>
        <end position="989"/>
    </location>
</feature>
<feature type="compositionally biased region" description="Basic and acidic residues" evidence="1">
    <location>
        <begin position="1355"/>
        <end position="1364"/>
    </location>
</feature>
<feature type="region of interest" description="Disordered" evidence="1">
    <location>
        <begin position="702"/>
        <end position="729"/>
    </location>
</feature>
<protein>
    <submittedName>
        <fullName evidence="3">Bm7169</fullName>
    </submittedName>
</protein>
<feature type="compositionally biased region" description="Basic and acidic residues" evidence="1">
    <location>
        <begin position="1259"/>
        <end position="1283"/>
    </location>
</feature>
<evidence type="ECO:0000313" key="2">
    <source>
        <dbReference type="Proteomes" id="UP000887581"/>
    </source>
</evidence>
<keyword evidence="2" id="KW-1185">Reference proteome</keyword>
<feature type="region of interest" description="Disordered" evidence="1">
    <location>
        <begin position="793"/>
        <end position="814"/>
    </location>
</feature>